<feature type="non-terminal residue" evidence="3">
    <location>
        <position position="1"/>
    </location>
</feature>
<feature type="non-terminal residue" evidence="3">
    <location>
        <position position="579"/>
    </location>
</feature>
<gene>
    <name evidence="3" type="ORF">COCVIDRAFT_67538</name>
</gene>
<dbReference type="GeneID" id="26257768"/>
<accession>W7E943</accession>
<organism evidence="3 4">
    <name type="scientific">Bipolaris victoriae (strain FI3)</name>
    <name type="common">Victoria blight of oats agent</name>
    <name type="synonym">Cochliobolus victoriae</name>
    <dbReference type="NCBI Taxonomy" id="930091"/>
    <lineage>
        <taxon>Eukaryota</taxon>
        <taxon>Fungi</taxon>
        <taxon>Dikarya</taxon>
        <taxon>Ascomycota</taxon>
        <taxon>Pezizomycotina</taxon>
        <taxon>Dothideomycetes</taxon>
        <taxon>Pleosporomycetidae</taxon>
        <taxon>Pleosporales</taxon>
        <taxon>Pleosporineae</taxon>
        <taxon>Pleosporaceae</taxon>
        <taxon>Bipolaris</taxon>
    </lineage>
</organism>
<dbReference type="AlphaFoldDB" id="W7E943"/>
<dbReference type="InterPro" id="IPR054586">
    <property type="entry name" value="MACPF_1_fungal"/>
</dbReference>
<feature type="compositionally biased region" description="Basic and acidic residues" evidence="1">
    <location>
        <begin position="177"/>
        <end position="192"/>
    </location>
</feature>
<dbReference type="Pfam" id="PF22693">
    <property type="entry name" value="MACPF_1"/>
    <property type="match status" value="1"/>
</dbReference>
<evidence type="ECO:0000256" key="1">
    <source>
        <dbReference type="SAM" id="MobiDB-lite"/>
    </source>
</evidence>
<feature type="domain" description="MACPF-like" evidence="2">
    <location>
        <begin position="68"/>
        <end position="242"/>
    </location>
</feature>
<dbReference type="EMBL" id="KI968785">
    <property type="protein sequence ID" value="EUN23544.1"/>
    <property type="molecule type" value="Genomic_DNA"/>
</dbReference>
<proteinExistence type="predicted"/>
<dbReference type="Proteomes" id="UP000054337">
    <property type="component" value="Unassembled WGS sequence"/>
</dbReference>
<dbReference type="OrthoDB" id="3866630at2759"/>
<reference evidence="3 4" key="1">
    <citation type="journal article" date="2013" name="PLoS Genet.">
        <title>Comparative genome structure, secondary metabolite, and effector coding capacity across Cochliobolus pathogens.</title>
        <authorList>
            <person name="Condon B.J."/>
            <person name="Leng Y."/>
            <person name="Wu D."/>
            <person name="Bushley K.E."/>
            <person name="Ohm R.A."/>
            <person name="Otillar R."/>
            <person name="Martin J."/>
            <person name="Schackwitz W."/>
            <person name="Grimwood J."/>
            <person name="MohdZainudin N."/>
            <person name="Xue C."/>
            <person name="Wang R."/>
            <person name="Manning V.A."/>
            <person name="Dhillon B."/>
            <person name="Tu Z.J."/>
            <person name="Steffenson B.J."/>
            <person name="Salamov A."/>
            <person name="Sun H."/>
            <person name="Lowry S."/>
            <person name="LaButti K."/>
            <person name="Han J."/>
            <person name="Copeland A."/>
            <person name="Lindquist E."/>
            <person name="Barry K."/>
            <person name="Schmutz J."/>
            <person name="Baker S.E."/>
            <person name="Ciuffetti L.M."/>
            <person name="Grigoriev I.V."/>
            <person name="Zhong S."/>
            <person name="Turgeon B.G."/>
        </authorList>
    </citation>
    <scope>NUCLEOTIDE SEQUENCE [LARGE SCALE GENOMIC DNA]</scope>
    <source>
        <strain evidence="3 4">FI3</strain>
    </source>
</reference>
<name>W7E943_BIPV3</name>
<feature type="region of interest" description="Disordered" evidence="1">
    <location>
        <begin position="171"/>
        <end position="195"/>
    </location>
</feature>
<dbReference type="HOGENOM" id="CLU_032403_0_0_1"/>
<evidence type="ECO:0000313" key="4">
    <source>
        <dbReference type="Proteomes" id="UP000054337"/>
    </source>
</evidence>
<dbReference type="RefSeq" id="XP_014553119.1">
    <property type="nucleotide sequence ID" value="XM_014697633.1"/>
</dbReference>
<evidence type="ECO:0000259" key="2">
    <source>
        <dbReference type="Pfam" id="PF22693"/>
    </source>
</evidence>
<sequence length="579" mass="64320">KPLRGIPNFRVNDDSRIEITACQDSLAISLAKSDFSSQSTELAAAGGAYGVTVGLSAGYATSNEKKSSESKASITQTLVARYLYPRCDIFLRAEDLEPSPEFVTLLDKAKNQKSIDAVRAIHDQYGQLFCQELTLGARLLSTKRIKTDKDTDIEQHKEQMKASVGASVQTPYGGVSAKHDEEKVKTNDKSTEKSNTQETNVFEAVGGDTILANNPAAWAPTAASPYLWRVINRERLSTMIDMVSEMPGYESAQSWFVQALPALNKYVRLDSSMAVNVRFKVQTPTNSLSVENPGDALFYLGFDTKSSTTPRLNGITQKTEESLWARVDYTTDIVIFHPTTFRAPCLHGFQNFQVGTAPFGSIYNAEFAATQWSLVAPFGDELKHRSRVILRTVPFQDPGYIPPTQSDSIAKDSAPAEPVVPPASHMVVFRNAQGTFIPGMSDRDEYQYWRIEKTSGGTPGEPIKGGDSVRLCWQFSDQTTGFRDYQDDVFGRRRNQCPPELQSTRLYLKVPWPRFEPKNTPTAMLMSAQSTIDVAAEVLNTRQGPFQYHLQDLQFRIDTVEQRGLGDSNDYMLAGVSQE</sequence>
<keyword evidence="4" id="KW-1185">Reference proteome</keyword>
<protein>
    <recommendedName>
        <fullName evidence="2">MACPF-like domain-containing protein</fullName>
    </recommendedName>
</protein>
<evidence type="ECO:0000313" key="3">
    <source>
        <dbReference type="EMBL" id="EUN23544.1"/>
    </source>
</evidence>